<reference evidence="1 2" key="1">
    <citation type="submission" date="2015-12" db="EMBL/GenBank/DDBJ databases">
        <title>Diversity of Burkholderia near neighbor genomes.</title>
        <authorList>
            <person name="Sahl J."/>
            <person name="Wagner D."/>
            <person name="Keim P."/>
        </authorList>
    </citation>
    <scope>NUCLEOTIDE SEQUENCE [LARGE SCALE GENOMIC DNA]</scope>
    <source>
        <strain evidence="1 2">BDU8</strain>
    </source>
</reference>
<protein>
    <submittedName>
        <fullName evidence="1">Uncharacterized protein</fullName>
    </submittedName>
</protein>
<evidence type="ECO:0000313" key="2">
    <source>
        <dbReference type="Proteomes" id="UP000067711"/>
    </source>
</evidence>
<dbReference type="EMBL" id="CP013389">
    <property type="protein sequence ID" value="AOJ08431.1"/>
    <property type="molecule type" value="Genomic_DNA"/>
</dbReference>
<sequence length="89" mass="10181">MSVKRADQLGRTEEAFHIHVFGEQLDDVAVARRVLAEPREAPLVKRRPYGAHQRLQRLGRDDQMAERLEISCTTRIAFYLEPARHAASA</sequence>
<proteinExistence type="predicted"/>
<dbReference type="AlphaFoldDB" id="A0A1B4FXT5"/>
<organism evidence="1 2">
    <name type="scientific">Burkholderia mayonis</name>
    <dbReference type="NCBI Taxonomy" id="1385591"/>
    <lineage>
        <taxon>Bacteria</taxon>
        <taxon>Pseudomonadati</taxon>
        <taxon>Pseudomonadota</taxon>
        <taxon>Betaproteobacteria</taxon>
        <taxon>Burkholderiales</taxon>
        <taxon>Burkholderiaceae</taxon>
        <taxon>Burkholderia</taxon>
        <taxon>pseudomallei group</taxon>
    </lineage>
</organism>
<accession>A0A1B4FXT5</accession>
<name>A0A1B4FXT5_9BURK</name>
<dbReference type="RefSeq" id="WP_066491033.1">
    <property type="nucleotide sequence ID" value="NZ_CP013389.1"/>
</dbReference>
<evidence type="ECO:0000313" key="1">
    <source>
        <dbReference type="EMBL" id="AOJ08431.1"/>
    </source>
</evidence>
<gene>
    <name evidence="1" type="ORF">WS71_13335</name>
</gene>
<dbReference type="Proteomes" id="UP000067711">
    <property type="component" value="Chromosome 1"/>
</dbReference>